<dbReference type="GO" id="GO:0030026">
    <property type="term" value="P:intracellular manganese ion homeostasis"/>
    <property type="evidence" value="ECO:0007669"/>
    <property type="project" value="TreeGrafter"/>
</dbReference>
<keyword evidence="2 5" id="KW-0812">Transmembrane</keyword>
<dbReference type="GO" id="GO:0034755">
    <property type="term" value="P:iron ion transmembrane transport"/>
    <property type="evidence" value="ECO:0007669"/>
    <property type="project" value="TreeGrafter"/>
</dbReference>
<dbReference type="GO" id="GO:0005886">
    <property type="term" value="C:plasma membrane"/>
    <property type="evidence" value="ECO:0007669"/>
    <property type="project" value="TreeGrafter"/>
</dbReference>
<dbReference type="EMBL" id="KZ613502">
    <property type="protein sequence ID" value="PMD16937.1"/>
    <property type="molecule type" value="Genomic_DNA"/>
</dbReference>
<keyword evidence="3 5" id="KW-1133">Transmembrane helix</keyword>
<feature type="transmembrane region" description="Helical" evidence="5">
    <location>
        <begin position="351"/>
        <end position="374"/>
    </location>
</feature>
<feature type="transmembrane region" description="Helical" evidence="5">
    <location>
        <begin position="386"/>
        <end position="406"/>
    </location>
</feature>
<evidence type="ECO:0000256" key="2">
    <source>
        <dbReference type="ARBA" id="ARBA00022692"/>
    </source>
</evidence>
<dbReference type="Proteomes" id="UP000235672">
    <property type="component" value="Unassembled WGS sequence"/>
</dbReference>
<feature type="transmembrane region" description="Helical" evidence="5">
    <location>
        <begin position="412"/>
        <end position="437"/>
    </location>
</feature>
<feature type="transmembrane region" description="Helical" evidence="5">
    <location>
        <begin position="153"/>
        <end position="174"/>
    </location>
</feature>
<evidence type="ECO:0000313" key="6">
    <source>
        <dbReference type="EMBL" id="PMD16937.1"/>
    </source>
</evidence>
<dbReference type="NCBIfam" id="NF037982">
    <property type="entry name" value="Nramp_1"/>
    <property type="match status" value="1"/>
</dbReference>
<dbReference type="GO" id="GO:0005384">
    <property type="term" value="F:manganese ion transmembrane transporter activity"/>
    <property type="evidence" value="ECO:0007669"/>
    <property type="project" value="TreeGrafter"/>
</dbReference>
<feature type="transmembrane region" description="Helical" evidence="5">
    <location>
        <begin position="79"/>
        <end position="101"/>
    </location>
</feature>
<evidence type="ECO:0000256" key="4">
    <source>
        <dbReference type="ARBA" id="ARBA00023136"/>
    </source>
</evidence>
<feature type="transmembrane region" description="Helical" evidence="5">
    <location>
        <begin position="186"/>
        <end position="210"/>
    </location>
</feature>
<dbReference type="STRING" id="1745343.A0A2J6PSC7"/>
<evidence type="ECO:0000313" key="7">
    <source>
        <dbReference type="Proteomes" id="UP000235672"/>
    </source>
</evidence>
<dbReference type="NCBIfam" id="TIGR01197">
    <property type="entry name" value="nramp"/>
    <property type="match status" value="1"/>
</dbReference>
<comment type="subcellular location">
    <subcellularLocation>
        <location evidence="1">Membrane</location>
        <topology evidence="1">Multi-pass membrane protein</topology>
    </subcellularLocation>
</comment>
<sequence>MFTSGTDVADVVVQSSSEVVEKSTSPSFQELDVSCDEKKTSNVEFARFTGPGALISVAYVDPDNFQTALDAGAQFQFKLLFITLVGVFMAIFLQALATKLGCVTGLNLAQMNRAYLPRWLNYFLYAIAEAAIISTDIGQVIGTAIAINILIPQIPLVGGCAISICDTLFILAFYKADGTLRRLRIFEAFVGLFIIGVFTSFCIELSFVTSTAGEVFKGFLPSREIFVSNGLFQSCAILGGILMPHSLYLGSGFVQHRMRDFDVASGTLHEARASNTKYAITLYRPTISAIKSCMKYSIAEMCISLFIITLFINSAILIVAASELSTNAANADLPGVYRLFVSTIGQASGTIFALALLFSGVSAGIVCTMAGQLICEGALDWRMKPFYRRLLTRSVSVIPAIIIAASEGQTGLAAALNGCNVVLSVALIFLTLPLVWYTSRERYMRVKIDDSETPLGVVDGIMTYDIVRHVEANEQVSGTISMANNWPTTILAALVWLVVTVFNVATLTFLGLGIGSE</sequence>
<organism evidence="6 7">
    <name type="scientific">Hyaloscypha hepaticicola</name>
    <dbReference type="NCBI Taxonomy" id="2082293"/>
    <lineage>
        <taxon>Eukaryota</taxon>
        <taxon>Fungi</taxon>
        <taxon>Dikarya</taxon>
        <taxon>Ascomycota</taxon>
        <taxon>Pezizomycotina</taxon>
        <taxon>Leotiomycetes</taxon>
        <taxon>Helotiales</taxon>
        <taxon>Hyaloscyphaceae</taxon>
        <taxon>Hyaloscypha</taxon>
    </lineage>
</organism>
<keyword evidence="7" id="KW-1185">Reference proteome</keyword>
<reference evidence="6 7" key="1">
    <citation type="submission" date="2016-05" db="EMBL/GenBank/DDBJ databases">
        <title>A degradative enzymes factory behind the ericoid mycorrhizal symbiosis.</title>
        <authorList>
            <consortium name="DOE Joint Genome Institute"/>
            <person name="Martino E."/>
            <person name="Morin E."/>
            <person name="Grelet G."/>
            <person name="Kuo A."/>
            <person name="Kohler A."/>
            <person name="Daghino S."/>
            <person name="Barry K."/>
            <person name="Choi C."/>
            <person name="Cichocki N."/>
            <person name="Clum A."/>
            <person name="Copeland A."/>
            <person name="Hainaut M."/>
            <person name="Haridas S."/>
            <person name="Labutti K."/>
            <person name="Lindquist E."/>
            <person name="Lipzen A."/>
            <person name="Khouja H.-R."/>
            <person name="Murat C."/>
            <person name="Ohm R."/>
            <person name="Olson A."/>
            <person name="Spatafora J."/>
            <person name="Veneault-Fourrey C."/>
            <person name="Henrissat B."/>
            <person name="Grigoriev I."/>
            <person name="Martin F."/>
            <person name="Perotto S."/>
        </authorList>
    </citation>
    <scope>NUCLEOTIDE SEQUENCE [LARGE SCALE GENOMIC DNA]</scope>
    <source>
        <strain evidence="6 7">UAMH 7357</strain>
    </source>
</reference>
<dbReference type="PRINTS" id="PR00447">
    <property type="entry name" value="NATRESASSCMP"/>
</dbReference>
<feature type="transmembrane region" description="Helical" evidence="5">
    <location>
        <begin position="230"/>
        <end position="249"/>
    </location>
</feature>
<dbReference type="PANTHER" id="PTHR11706">
    <property type="entry name" value="SOLUTE CARRIER PROTEIN FAMILY 11 MEMBER"/>
    <property type="match status" value="1"/>
</dbReference>
<evidence type="ECO:0000256" key="1">
    <source>
        <dbReference type="ARBA" id="ARBA00004141"/>
    </source>
</evidence>
<dbReference type="GO" id="GO:0015086">
    <property type="term" value="F:cadmium ion transmembrane transporter activity"/>
    <property type="evidence" value="ECO:0007669"/>
    <property type="project" value="TreeGrafter"/>
</dbReference>
<evidence type="ECO:0000256" key="5">
    <source>
        <dbReference type="SAM" id="Phobius"/>
    </source>
</evidence>
<feature type="transmembrane region" description="Helical" evidence="5">
    <location>
        <begin position="490"/>
        <end position="514"/>
    </location>
</feature>
<keyword evidence="4 5" id="KW-0472">Membrane</keyword>
<name>A0A2J6PSC7_9HELO</name>
<evidence type="ECO:0000256" key="3">
    <source>
        <dbReference type="ARBA" id="ARBA00022989"/>
    </source>
</evidence>
<accession>A0A2J6PSC7</accession>
<dbReference type="InterPro" id="IPR001046">
    <property type="entry name" value="NRAMP_fam"/>
</dbReference>
<gene>
    <name evidence="6" type="ORF">NA56DRAFT_681333</name>
</gene>
<protein>
    <submittedName>
        <fullName evidence="6">Natural resistance-associated macrophage protein</fullName>
    </submittedName>
</protein>
<dbReference type="PANTHER" id="PTHR11706:SF30">
    <property type="entry name" value="TRANSPORTER SMF1_ESP1"/>
    <property type="match status" value="1"/>
</dbReference>
<feature type="transmembrane region" description="Helical" evidence="5">
    <location>
        <begin position="301"/>
        <end position="321"/>
    </location>
</feature>
<dbReference type="Pfam" id="PF01566">
    <property type="entry name" value="Nramp"/>
    <property type="match status" value="1"/>
</dbReference>
<proteinExistence type="predicted"/>
<dbReference type="AlphaFoldDB" id="A0A2J6PSC7"/>
<dbReference type="OrthoDB" id="409173at2759"/>
<feature type="transmembrane region" description="Helical" evidence="5">
    <location>
        <begin position="122"/>
        <end position="147"/>
    </location>
</feature>